<reference evidence="10 11" key="1">
    <citation type="submission" date="2017-08" db="EMBL/GenBank/DDBJ databases">
        <title>Complete genome of Colwellia sp. NB097-1, a psychrophile bacterium ioslated from Bering Sea.</title>
        <authorList>
            <person name="Chen X."/>
        </authorList>
    </citation>
    <scope>NUCLEOTIDE SEQUENCE [LARGE SCALE GENOMIC DNA]</scope>
    <source>
        <strain evidence="10 11">NB097-1</strain>
    </source>
</reference>
<evidence type="ECO:0000256" key="9">
    <source>
        <dbReference type="SAM" id="Phobius"/>
    </source>
</evidence>
<evidence type="ECO:0000256" key="1">
    <source>
        <dbReference type="ARBA" id="ARBA00004429"/>
    </source>
</evidence>
<dbReference type="RefSeq" id="WP_081154041.1">
    <property type="nucleotide sequence ID" value="NZ_CP020465.1"/>
</dbReference>
<dbReference type="EMBL" id="CP020465">
    <property type="protein sequence ID" value="ASP49715.1"/>
    <property type="molecule type" value="Genomic_DNA"/>
</dbReference>
<keyword evidence="6 9" id="KW-0812">Transmembrane</keyword>
<evidence type="ECO:0000256" key="6">
    <source>
        <dbReference type="ARBA" id="ARBA00022692"/>
    </source>
</evidence>
<organism evidence="10 11">
    <name type="scientific">Cognaticolwellia beringensis</name>
    <dbReference type="NCBI Taxonomy" id="1967665"/>
    <lineage>
        <taxon>Bacteria</taxon>
        <taxon>Pseudomonadati</taxon>
        <taxon>Pseudomonadota</taxon>
        <taxon>Gammaproteobacteria</taxon>
        <taxon>Alteromonadales</taxon>
        <taxon>Colwelliaceae</taxon>
        <taxon>Cognaticolwellia</taxon>
    </lineage>
</organism>
<proteinExistence type="inferred from homology"/>
<evidence type="ECO:0000256" key="5">
    <source>
        <dbReference type="ARBA" id="ARBA00022519"/>
    </source>
</evidence>
<dbReference type="AlphaFoldDB" id="A0A222GCU8"/>
<protein>
    <recommendedName>
        <fullName evidence="3">UPF0208 membrane protein YfbV</fullName>
    </recommendedName>
</protein>
<keyword evidence="11" id="KW-1185">Reference proteome</keyword>
<dbReference type="NCBIfam" id="NF002493">
    <property type="entry name" value="PRK01816.1"/>
    <property type="match status" value="1"/>
</dbReference>
<dbReference type="OrthoDB" id="7066670at2"/>
<dbReference type="InterPro" id="IPR007334">
    <property type="entry name" value="UPF0208"/>
</dbReference>
<keyword evidence="4" id="KW-1003">Cell membrane</keyword>
<evidence type="ECO:0000256" key="8">
    <source>
        <dbReference type="ARBA" id="ARBA00023136"/>
    </source>
</evidence>
<keyword evidence="8 9" id="KW-0472">Membrane</keyword>
<dbReference type="GO" id="GO:0005886">
    <property type="term" value="C:plasma membrane"/>
    <property type="evidence" value="ECO:0007669"/>
    <property type="project" value="UniProtKB-SubCell"/>
</dbReference>
<comment type="similarity">
    <text evidence="2">Belongs to the UPF0208 family.</text>
</comment>
<keyword evidence="5" id="KW-0997">Cell inner membrane</keyword>
<dbReference type="KEGG" id="cber:B5D82_19235"/>
<dbReference type="Pfam" id="PF04217">
    <property type="entry name" value="DUF412"/>
    <property type="match status" value="1"/>
</dbReference>
<evidence type="ECO:0000256" key="4">
    <source>
        <dbReference type="ARBA" id="ARBA00022475"/>
    </source>
</evidence>
<evidence type="ECO:0000256" key="3">
    <source>
        <dbReference type="ARBA" id="ARBA00018831"/>
    </source>
</evidence>
<evidence type="ECO:0000256" key="2">
    <source>
        <dbReference type="ARBA" id="ARBA00009474"/>
    </source>
</evidence>
<comment type="subcellular location">
    <subcellularLocation>
        <location evidence="1">Cell inner membrane</location>
        <topology evidence="1">Multi-pass membrane protein</topology>
    </subcellularLocation>
</comment>
<dbReference type="Proteomes" id="UP000202259">
    <property type="component" value="Chromosome"/>
</dbReference>
<evidence type="ECO:0000313" key="11">
    <source>
        <dbReference type="Proteomes" id="UP000202259"/>
    </source>
</evidence>
<sequence>MKLSILEIILLGRKYMNLWPTRAELGEYFAEYQAVKISRLVCKIMPGLALFCLIMQVYFGSMAVLPQALLYTLCILSFPLQAMIFMGMKADKFLPPALENWYKESVARVNQSGGEIKLSTQRPRYLDLAQLLNLTYQNRYKTS</sequence>
<keyword evidence="7 9" id="KW-1133">Transmembrane helix</keyword>
<name>A0A222GCU8_9GAMM</name>
<evidence type="ECO:0000313" key="10">
    <source>
        <dbReference type="EMBL" id="ASP49715.1"/>
    </source>
</evidence>
<gene>
    <name evidence="10" type="ORF">B5D82_19235</name>
</gene>
<feature type="transmembrane region" description="Helical" evidence="9">
    <location>
        <begin position="65"/>
        <end position="86"/>
    </location>
</feature>
<accession>A0A222GCU8</accession>
<evidence type="ECO:0000256" key="7">
    <source>
        <dbReference type="ARBA" id="ARBA00022989"/>
    </source>
</evidence>
<feature type="transmembrane region" description="Helical" evidence="9">
    <location>
        <begin position="40"/>
        <end position="59"/>
    </location>
</feature>